<reference evidence="1 2" key="1">
    <citation type="journal article" date="2016" name="Nat. Commun.">
        <title>Thousands of microbial genomes shed light on interconnected biogeochemical processes in an aquifer system.</title>
        <authorList>
            <person name="Anantharaman K."/>
            <person name="Brown C.T."/>
            <person name="Hug L.A."/>
            <person name="Sharon I."/>
            <person name="Castelle C.J."/>
            <person name="Probst A.J."/>
            <person name="Thomas B.C."/>
            <person name="Singh A."/>
            <person name="Wilkins M.J."/>
            <person name="Karaoz U."/>
            <person name="Brodie E.L."/>
            <person name="Williams K.H."/>
            <person name="Hubbard S.S."/>
            <person name="Banfield J.F."/>
        </authorList>
    </citation>
    <scope>NUCLEOTIDE SEQUENCE [LARGE SCALE GENOMIC DNA]</scope>
</reference>
<gene>
    <name evidence="1" type="ORF">A2318_01175</name>
</gene>
<dbReference type="EMBL" id="MGFD01000015">
    <property type="protein sequence ID" value="OGL99093.1"/>
    <property type="molecule type" value="Genomic_DNA"/>
</dbReference>
<organism evidence="1 2">
    <name type="scientific">Candidatus Uhrbacteria bacterium RIFOXYB2_FULL_45_11</name>
    <dbReference type="NCBI Taxonomy" id="1802421"/>
    <lineage>
        <taxon>Bacteria</taxon>
        <taxon>Candidatus Uhriibacteriota</taxon>
    </lineage>
</organism>
<protein>
    <submittedName>
        <fullName evidence="1">Uncharacterized protein</fullName>
    </submittedName>
</protein>
<dbReference type="AlphaFoldDB" id="A0A1F7W8G2"/>
<dbReference type="STRING" id="1802421.A2318_01175"/>
<comment type="caution">
    <text evidence="1">The sequence shown here is derived from an EMBL/GenBank/DDBJ whole genome shotgun (WGS) entry which is preliminary data.</text>
</comment>
<proteinExistence type="predicted"/>
<sequence>MDPAHLHQVQVLWDKGFGRALGMTSFQEYLATIPEVPKAPPIEYLNRLILVDRRLGFRDGCWSVGLFTSERNSTFISHDLMVEKKLKDVYWMWCQIRHPYDFFGLEVNGPNRGPNDYRRLFKQHPRGREVGLDVIEFAALYAQDPSVVGTKEEPKIVDILNSKHCVDSQYHAYATWLEDSITPCLPRVSYRYESHRCYPAIRWEPEGSHKEINTAVHL</sequence>
<name>A0A1F7W8G2_9BACT</name>
<accession>A0A1F7W8G2</accession>
<dbReference type="Proteomes" id="UP000177331">
    <property type="component" value="Unassembled WGS sequence"/>
</dbReference>
<evidence type="ECO:0000313" key="1">
    <source>
        <dbReference type="EMBL" id="OGL99093.1"/>
    </source>
</evidence>
<evidence type="ECO:0000313" key="2">
    <source>
        <dbReference type="Proteomes" id="UP000177331"/>
    </source>
</evidence>